<protein>
    <submittedName>
        <fullName evidence="1">Palmitoyltransferase for Vac8p</fullName>
        <ecNumber evidence="1">2.3.1.225</ecNumber>
    </submittedName>
</protein>
<reference evidence="1" key="1">
    <citation type="submission" date="2023-07" db="EMBL/GenBank/DDBJ databases">
        <title>Black Yeasts Isolated from many extreme environments.</title>
        <authorList>
            <person name="Coleine C."/>
            <person name="Stajich J.E."/>
            <person name="Selbmann L."/>
        </authorList>
    </citation>
    <scope>NUCLEOTIDE SEQUENCE</scope>
    <source>
        <strain evidence="1">CCFEE 5714</strain>
    </source>
</reference>
<gene>
    <name evidence="1" type="primary">PFA3_1</name>
    <name evidence="1" type="ORF">LTR37_015764</name>
</gene>
<keyword evidence="1" id="KW-0012">Acyltransferase</keyword>
<organism evidence="1 2">
    <name type="scientific">Vermiconidia calcicola</name>
    <dbReference type="NCBI Taxonomy" id="1690605"/>
    <lineage>
        <taxon>Eukaryota</taxon>
        <taxon>Fungi</taxon>
        <taxon>Dikarya</taxon>
        <taxon>Ascomycota</taxon>
        <taxon>Pezizomycotina</taxon>
        <taxon>Dothideomycetes</taxon>
        <taxon>Dothideomycetidae</taxon>
        <taxon>Mycosphaerellales</taxon>
        <taxon>Extremaceae</taxon>
        <taxon>Vermiconidia</taxon>
    </lineage>
</organism>
<keyword evidence="2" id="KW-1185">Reference proteome</keyword>
<keyword evidence="1" id="KW-0808">Transferase</keyword>
<proteinExistence type="predicted"/>
<sequence length="578" mass="64291">MATLAAPDSPPMSPSFNFRRKSWARRLERCCCNALAYFPLTFVYGLSTWAIYVGVNCSFLGSDGGWQAWLKTGLGLFLYTIANTSYTIAVFTRAGSPLDTRQDWSHNRSTGYDNLPTHEPSPNTVTTLTAKSSTGAPRYCKKCHTTKPDRTHHCSTCGHCVLKMDHHCPWLATCVGLHNYKPFILFLLYTSVFCWLCFGVSAHWVWFAIADQQQVQDEGLRVVNTILLAVLGGIIGLVLSGFAGWHVWLAVSGQTTIESLEKTRYLSPVKKSMEQQLQQQSERHYLGQEEREEGEGGDEEEEGQEHHSLLAQLKETHANALPGVLRPEEGESPSHSLTTTPSFTHSHSPAKTSLYANLEAQRERDRYTSYLDELDSEKLPHAFDLGWKRNLLHVFGDSPWSWALPVCNTSGDGWVWDVSAEWQEAREELEKERVARAREEAMWERGGRCGVPQPQPPANLRWIPGQGFVDSRSPLPASGAAEAGSARGMQMQPLDRRKAPPSSGRPTPLRQSSDGVDSYDTSSDEGSEHRQERAHRPQGGSGMANWNDIPDDFLSASGKGKGADTGSRSRSRGRRKGD</sequence>
<evidence type="ECO:0000313" key="2">
    <source>
        <dbReference type="Proteomes" id="UP001281147"/>
    </source>
</evidence>
<dbReference type="EMBL" id="JAUTXU010000180">
    <property type="protein sequence ID" value="KAK3700792.1"/>
    <property type="molecule type" value="Genomic_DNA"/>
</dbReference>
<name>A0ACC3MQ64_9PEZI</name>
<accession>A0ACC3MQ64</accession>
<dbReference type="Proteomes" id="UP001281147">
    <property type="component" value="Unassembled WGS sequence"/>
</dbReference>
<evidence type="ECO:0000313" key="1">
    <source>
        <dbReference type="EMBL" id="KAK3700792.1"/>
    </source>
</evidence>
<comment type="caution">
    <text evidence="1">The sequence shown here is derived from an EMBL/GenBank/DDBJ whole genome shotgun (WGS) entry which is preliminary data.</text>
</comment>
<dbReference type="EC" id="2.3.1.225" evidence="1"/>